<gene>
    <name evidence="2" type="ORF">DJ017_15910</name>
</gene>
<dbReference type="AlphaFoldDB" id="A0A328AQU8"/>
<evidence type="ECO:0000256" key="1">
    <source>
        <dbReference type="SAM" id="MobiDB-lite"/>
    </source>
</evidence>
<proteinExistence type="predicted"/>
<dbReference type="EMBL" id="QFYQ01000001">
    <property type="protein sequence ID" value="RAK55884.1"/>
    <property type="molecule type" value="Genomic_DNA"/>
</dbReference>
<dbReference type="Proteomes" id="UP000249254">
    <property type="component" value="Unassembled WGS sequence"/>
</dbReference>
<reference evidence="3" key="1">
    <citation type="submission" date="2018-05" db="EMBL/GenBank/DDBJ databases">
        <authorList>
            <person name="Li X."/>
        </authorList>
    </citation>
    <scope>NUCLEOTIDE SEQUENCE [LARGE SCALE GENOMIC DNA]</scope>
    <source>
        <strain evidence="3">LX32</strain>
    </source>
</reference>
<evidence type="ECO:0000313" key="3">
    <source>
        <dbReference type="Proteomes" id="UP000249254"/>
    </source>
</evidence>
<organism evidence="2 3">
    <name type="scientific">Phenylobacterium soli</name>
    <dbReference type="NCBI Taxonomy" id="2170551"/>
    <lineage>
        <taxon>Bacteria</taxon>
        <taxon>Pseudomonadati</taxon>
        <taxon>Pseudomonadota</taxon>
        <taxon>Alphaproteobacteria</taxon>
        <taxon>Caulobacterales</taxon>
        <taxon>Caulobacteraceae</taxon>
        <taxon>Phenylobacterium</taxon>
    </lineage>
</organism>
<keyword evidence="3" id="KW-1185">Reference proteome</keyword>
<evidence type="ECO:0000313" key="2">
    <source>
        <dbReference type="EMBL" id="RAK55884.1"/>
    </source>
</evidence>
<feature type="region of interest" description="Disordered" evidence="1">
    <location>
        <begin position="39"/>
        <end position="59"/>
    </location>
</feature>
<protein>
    <submittedName>
        <fullName evidence="2">Uncharacterized protein</fullName>
    </submittedName>
</protein>
<accession>A0A328AQU8</accession>
<comment type="caution">
    <text evidence="2">The sequence shown here is derived from an EMBL/GenBank/DDBJ whole genome shotgun (WGS) entry which is preliminary data.</text>
</comment>
<name>A0A328AQU8_9CAUL</name>
<sequence>MHLRMAQRVSAPEARASHLELAALWTRLAAQADHQIDIGPEFAGEADELPEAALPRRQG</sequence>